<dbReference type="PANTHER" id="PTHR46098:SF1">
    <property type="entry name" value="TRNA (CYTOSINE(38)-C(5))-METHYLTRANSFERASE"/>
    <property type="match status" value="1"/>
</dbReference>
<evidence type="ECO:0000256" key="5">
    <source>
        <dbReference type="ARBA" id="ARBA00047422"/>
    </source>
</evidence>
<feature type="active site" evidence="6">
    <location>
        <position position="71"/>
    </location>
</feature>
<dbReference type="Pfam" id="PF00145">
    <property type="entry name" value="DNA_methylase"/>
    <property type="match status" value="1"/>
</dbReference>
<protein>
    <recommendedName>
        <fullName evidence="8">Cytosine-specific methyltransferase</fullName>
        <ecNumber evidence="8">2.1.1.37</ecNumber>
    </recommendedName>
</protein>
<dbReference type="EC" id="2.1.1.37" evidence="8"/>
<dbReference type="GO" id="GO:0003886">
    <property type="term" value="F:DNA (cytosine-5-)-methyltransferase activity"/>
    <property type="evidence" value="ECO:0007669"/>
    <property type="project" value="UniProtKB-EC"/>
</dbReference>
<evidence type="ECO:0000256" key="3">
    <source>
        <dbReference type="ARBA" id="ARBA00022691"/>
    </source>
</evidence>
<keyword evidence="3 6" id="KW-0949">S-adenosyl-L-methionine</keyword>
<keyword evidence="2 6" id="KW-0808">Transferase</keyword>
<dbReference type="NCBIfam" id="TIGR00675">
    <property type="entry name" value="dcm"/>
    <property type="match status" value="1"/>
</dbReference>
<dbReference type="AlphaFoldDB" id="A0A5C7DZB1"/>
<dbReference type="RefSeq" id="WP_147575805.1">
    <property type="nucleotide sequence ID" value="NZ_VOWB01000058.1"/>
</dbReference>
<proteinExistence type="inferred from homology"/>
<keyword evidence="1 6" id="KW-0489">Methyltransferase</keyword>
<comment type="caution">
    <text evidence="9">The sequence shown here is derived from an EMBL/GenBank/DDBJ whole genome shotgun (WGS) entry which is preliminary data.</text>
</comment>
<dbReference type="SUPFAM" id="SSF53335">
    <property type="entry name" value="S-adenosyl-L-methionine-dependent methyltransferases"/>
    <property type="match status" value="1"/>
</dbReference>
<dbReference type="PANTHER" id="PTHR46098">
    <property type="entry name" value="TRNA (CYTOSINE(38)-C(5))-METHYLTRANSFERASE"/>
    <property type="match status" value="1"/>
</dbReference>
<dbReference type="Gene3D" id="3.90.120.10">
    <property type="entry name" value="DNA Methylase, subunit A, domain 2"/>
    <property type="match status" value="1"/>
</dbReference>
<evidence type="ECO:0000256" key="4">
    <source>
        <dbReference type="ARBA" id="ARBA00022747"/>
    </source>
</evidence>
<dbReference type="PRINTS" id="PR00105">
    <property type="entry name" value="C5METTRFRASE"/>
</dbReference>
<dbReference type="InterPro" id="IPR031303">
    <property type="entry name" value="C5_meth_CS"/>
</dbReference>
<dbReference type="PROSITE" id="PS00094">
    <property type="entry name" value="C5_MTASE_1"/>
    <property type="match status" value="1"/>
</dbReference>
<dbReference type="PROSITE" id="PS00095">
    <property type="entry name" value="C5_MTASE_2"/>
    <property type="match status" value="1"/>
</dbReference>
<organism evidence="9 10">
    <name type="scientific">Campylobacter peloridis</name>
    <dbReference type="NCBI Taxonomy" id="488546"/>
    <lineage>
        <taxon>Bacteria</taxon>
        <taxon>Pseudomonadati</taxon>
        <taxon>Campylobacterota</taxon>
        <taxon>Epsilonproteobacteria</taxon>
        <taxon>Campylobacterales</taxon>
        <taxon>Campylobacteraceae</taxon>
        <taxon>Campylobacter</taxon>
    </lineage>
</organism>
<dbReference type="GO" id="GO:0032259">
    <property type="term" value="P:methylation"/>
    <property type="evidence" value="ECO:0007669"/>
    <property type="project" value="UniProtKB-KW"/>
</dbReference>
<dbReference type="Proteomes" id="UP000321310">
    <property type="component" value="Unassembled WGS sequence"/>
</dbReference>
<comment type="similarity">
    <text evidence="6 7">Belongs to the class I-like SAM-binding methyltransferase superfamily. C5-methyltransferase family.</text>
</comment>
<accession>A0A5C7DZB1</accession>
<dbReference type="Gene3D" id="3.40.50.150">
    <property type="entry name" value="Vaccinia Virus protein VP39"/>
    <property type="match status" value="1"/>
</dbReference>
<dbReference type="CDD" id="cd00315">
    <property type="entry name" value="Cyt_C5_DNA_methylase"/>
    <property type="match status" value="1"/>
</dbReference>
<evidence type="ECO:0000256" key="6">
    <source>
        <dbReference type="PROSITE-ProRule" id="PRU01016"/>
    </source>
</evidence>
<dbReference type="InterPro" id="IPR050750">
    <property type="entry name" value="C5-MTase"/>
</dbReference>
<gene>
    <name evidence="9" type="ORF">FPD46_06225</name>
</gene>
<dbReference type="InterPro" id="IPR018117">
    <property type="entry name" value="C5_DNA_meth_AS"/>
</dbReference>
<dbReference type="InterPro" id="IPR001525">
    <property type="entry name" value="C5_MeTfrase"/>
</dbReference>
<evidence type="ECO:0000256" key="7">
    <source>
        <dbReference type="RuleBase" id="RU000416"/>
    </source>
</evidence>
<sequence length="308" mass="35229">MVLGSLFAGVGGIELGFKKAGFDCVWAVEIDQKACETYKANHQNIIINKDINDVKLNTLASIDILTAGFPCQAFSVAGYRKGFNDERGNVFFGILRYLEYFKPKVVFLENVKNLKTHDKGKTLKVILQELQKLGYFVKYEILNTAKHGNIPQNRERIYMIGFLDFNAYEGFNFPNEVKLTKNIQDLLDEKTSEEFYYINTKYYDILKENMKNKNTLYQWRRHYVRENKSNLCPTLTANMGTGGHNVPLVIDGRDIRKLTPRECARFQGFPDSFNLPDTLSNASLYKQIGNSVSVSVIKAIAKKIKEVL</sequence>
<dbReference type="GO" id="GO:0009307">
    <property type="term" value="P:DNA restriction-modification system"/>
    <property type="evidence" value="ECO:0007669"/>
    <property type="project" value="UniProtKB-KW"/>
</dbReference>
<evidence type="ECO:0000313" key="9">
    <source>
        <dbReference type="EMBL" id="TXE80334.1"/>
    </source>
</evidence>
<evidence type="ECO:0000313" key="10">
    <source>
        <dbReference type="Proteomes" id="UP000321310"/>
    </source>
</evidence>
<dbReference type="PROSITE" id="PS51679">
    <property type="entry name" value="SAM_MT_C5"/>
    <property type="match status" value="1"/>
</dbReference>
<evidence type="ECO:0000256" key="8">
    <source>
        <dbReference type="RuleBase" id="RU000417"/>
    </source>
</evidence>
<name>A0A5C7DZB1_9BACT</name>
<evidence type="ECO:0000256" key="1">
    <source>
        <dbReference type="ARBA" id="ARBA00022603"/>
    </source>
</evidence>
<comment type="catalytic activity">
    <reaction evidence="5 8">
        <text>a 2'-deoxycytidine in DNA + S-adenosyl-L-methionine = a 5-methyl-2'-deoxycytidine in DNA + S-adenosyl-L-homocysteine + H(+)</text>
        <dbReference type="Rhea" id="RHEA:13681"/>
        <dbReference type="Rhea" id="RHEA-COMP:11369"/>
        <dbReference type="Rhea" id="RHEA-COMP:11370"/>
        <dbReference type="ChEBI" id="CHEBI:15378"/>
        <dbReference type="ChEBI" id="CHEBI:57856"/>
        <dbReference type="ChEBI" id="CHEBI:59789"/>
        <dbReference type="ChEBI" id="CHEBI:85452"/>
        <dbReference type="ChEBI" id="CHEBI:85454"/>
        <dbReference type="EC" id="2.1.1.37"/>
    </reaction>
</comment>
<evidence type="ECO:0000256" key="2">
    <source>
        <dbReference type="ARBA" id="ARBA00022679"/>
    </source>
</evidence>
<keyword evidence="4" id="KW-0680">Restriction system</keyword>
<reference evidence="9 10" key="1">
    <citation type="submission" date="2019-07" db="EMBL/GenBank/DDBJ databases">
        <title>Rapid identification of Enteric Bacteria from Whole Genome Sequences (WGS) using Average Nucleotide Identity (ANI).</title>
        <authorList>
            <person name="Lane C."/>
        </authorList>
    </citation>
    <scope>NUCLEOTIDE SEQUENCE [LARGE SCALE GENOMIC DNA]</scope>
    <source>
        <strain evidence="9 10">2016D-0250</strain>
    </source>
</reference>
<dbReference type="InterPro" id="IPR029063">
    <property type="entry name" value="SAM-dependent_MTases_sf"/>
</dbReference>
<dbReference type="EMBL" id="VOWB01000058">
    <property type="protein sequence ID" value="TXE80334.1"/>
    <property type="molecule type" value="Genomic_DNA"/>
</dbReference>